<evidence type="ECO:0000313" key="2">
    <source>
        <dbReference type="Proteomes" id="UP000460718"/>
    </source>
</evidence>
<proteinExistence type="predicted"/>
<dbReference type="AlphaFoldDB" id="A0A6A3K9L0"/>
<gene>
    <name evidence="1" type="ORF">PF011_g13783</name>
</gene>
<accession>A0A6A3K9L0</accession>
<comment type="caution">
    <text evidence="1">The sequence shown here is derived from an EMBL/GenBank/DDBJ whole genome shotgun (WGS) entry which is preliminary data.</text>
</comment>
<evidence type="ECO:0000313" key="1">
    <source>
        <dbReference type="EMBL" id="KAE9001355.1"/>
    </source>
</evidence>
<protein>
    <submittedName>
        <fullName evidence="1">Uncharacterized protein</fullName>
    </submittedName>
</protein>
<organism evidence="1 2">
    <name type="scientific">Phytophthora fragariae</name>
    <dbReference type="NCBI Taxonomy" id="53985"/>
    <lineage>
        <taxon>Eukaryota</taxon>
        <taxon>Sar</taxon>
        <taxon>Stramenopiles</taxon>
        <taxon>Oomycota</taxon>
        <taxon>Peronosporomycetes</taxon>
        <taxon>Peronosporales</taxon>
        <taxon>Peronosporaceae</taxon>
        <taxon>Phytophthora</taxon>
    </lineage>
</organism>
<sequence length="58" mass="6574">MIFLTCTTLYRKARRGVSLTLGSSCFVGLTLSAHASLCGYRPTRPRVIYRTVYKMLSR</sequence>
<dbReference type="Proteomes" id="UP000460718">
    <property type="component" value="Unassembled WGS sequence"/>
</dbReference>
<name>A0A6A3K9L0_9STRA</name>
<reference evidence="1 2" key="1">
    <citation type="submission" date="2018-09" db="EMBL/GenBank/DDBJ databases">
        <title>Genomic investigation of the strawberry pathogen Phytophthora fragariae indicates pathogenicity is determined by transcriptional variation in three key races.</title>
        <authorList>
            <person name="Adams T.M."/>
            <person name="Armitage A.D."/>
            <person name="Sobczyk M.K."/>
            <person name="Bates H.J."/>
            <person name="Dunwell J.M."/>
            <person name="Nellist C.F."/>
            <person name="Harrison R.J."/>
        </authorList>
    </citation>
    <scope>NUCLEOTIDE SEQUENCE [LARGE SCALE GENOMIC DNA]</scope>
    <source>
        <strain evidence="1 2">SCRP245</strain>
    </source>
</reference>
<dbReference type="EMBL" id="QXFW01000864">
    <property type="protein sequence ID" value="KAE9001355.1"/>
    <property type="molecule type" value="Genomic_DNA"/>
</dbReference>